<dbReference type="Pfam" id="PF05901">
    <property type="entry name" value="Excalibur"/>
    <property type="match status" value="1"/>
</dbReference>
<accession>A0ABM7PS24</accession>
<evidence type="ECO:0000313" key="4">
    <source>
        <dbReference type="EMBL" id="BCT74993.1"/>
    </source>
</evidence>
<keyword evidence="2" id="KW-0472">Membrane</keyword>
<dbReference type="RefSeq" id="WP_229231768.1">
    <property type="nucleotide sequence ID" value="NZ_AP024525.1"/>
</dbReference>
<evidence type="ECO:0000259" key="3">
    <source>
        <dbReference type="SMART" id="SM00894"/>
    </source>
</evidence>
<sequence length="256" mass="24767">MLADELLQGQPHPDEPPLEGAPHDELGAGPELRPRTRGQRRAASGRMVAAFAVAAALVAVVGVVVAPVAVLVAAGVVLAAAVFWKSGSSRSAGSSVVPRPAVWAAVVALLLALGAASLQGVTGSWDAALAGSAAHEGVAAAQVTTPAEGATTPLSAASAGSTPQPSGAVTTPGEPAQPAATGQPEVPGPAAAPAVPAAPAVQSAVAPALAAPTSPTATPSYKNCGALRAAGIQTLLRGQPGYSPRLDRNGDGIACN</sequence>
<gene>
    <name evidence="4" type="ORF">SCMU_08350</name>
</gene>
<organism evidence="4 5">
    <name type="scientific">Sinomonas cyclohexanicum</name>
    <name type="common">Corynebacterium cyclohexanicum</name>
    <dbReference type="NCBI Taxonomy" id="322009"/>
    <lineage>
        <taxon>Bacteria</taxon>
        <taxon>Bacillati</taxon>
        <taxon>Actinomycetota</taxon>
        <taxon>Actinomycetes</taxon>
        <taxon>Micrococcales</taxon>
        <taxon>Micrococcaceae</taxon>
        <taxon>Sinomonas</taxon>
    </lineage>
</organism>
<evidence type="ECO:0000256" key="1">
    <source>
        <dbReference type="SAM" id="MobiDB-lite"/>
    </source>
</evidence>
<name>A0ABM7PS24_SINCY</name>
<dbReference type="SMART" id="SM00894">
    <property type="entry name" value="Excalibur"/>
    <property type="match status" value="1"/>
</dbReference>
<keyword evidence="2" id="KW-1133">Transmembrane helix</keyword>
<feature type="transmembrane region" description="Helical" evidence="2">
    <location>
        <begin position="48"/>
        <end position="81"/>
    </location>
</feature>
<protein>
    <recommendedName>
        <fullName evidence="3">Excalibur calcium-binding domain-containing protein</fullName>
    </recommendedName>
</protein>
<reference evidence="4 5" key="1">
    <citation type="journal article" date="2021" name="J. Biosci. Bioeng.">
        <title>Identification and characterization of a chc gene cluster responsible for the aromatization pathway of cyclohexanecarboxylate degradation in Sinomonas cyclohexanicum ATCC 51369.</title>
        <authorList>
            <person name="Yamamoto T."/>
            <person name="Hasegawa Y."/>
            <person name="Lau P.C.K."/>
            <person name="Iwaki H."/>
        </authorList>
    </citation>
    <scope>NUCLEOTIDE SEQUENCE [LARGE SCALE GENOMIC DNA]</scope>
    <source>
        <strain evidence="4 5">ATCC 51369</strain>
    </source>
</reference>
<dbReference type="Proteomes" id="UP001319861">
    <property type="component" value="Chromosome"/>
</dbReference>
<feature type="compositionally biased region" description="Polar residues" evidence="1">
    <location>
        <begin position="152"/>
        <end position="169"/>
    </location>
</feature>
<feature type="domain" description="Excalibur calcium-binding" evidence="3">
    <location>
        <begin position="220"/>
        <end position="256"/>
    </location>
</feature>
<dbReference type="EMBL" id="AP024525">
    <property type="protein sequence ID" value="BCT74993.1"/>
    <property type="molecule type" value="Genomic_DNA"/>
</dbReference>
<evidence type="ECO:0000313" key="5">
    <source>
        <dbReference type="Proteomes" id="UP001319861"/>
    </source>
</evidence>
<proteinExistence type="predicted"/>
<keyword evidence="5" id="KW-1185">Reference proteome</keyword>
<feature type="region of interest" description="Disordered" evidence="1">
    <location>
        <begin position="1"/>
        <end position="39"/>
    </location>
</feature>
<feature type="transmembrane region" description="Helical" evidence="2">
    <location>
        <begin position="101"/>
        <end position="118"/>
    </location>
</feature>
<keyword evidence="2" id="KW-0812">Transmembrane</keyword>
<dbReference type="InterPro" id="IPR008613">
    <property type="entry name" value="Excalibur_Ca-bd_domain"/>
</dbReference>
<evidence type="ECO:0000256" key="2">
    <source>
        <dbReference type="SAM" id="Phobius"/>
    </source>
</evidence>
<feature type="region of interest" description="Disordered" evidence="1">
    <location>
        <begin position="151"/>
        <end position="194"/>
    </location>
</feature>